<evidence type="ECO:0000313" key="1">
    <source>
        <dbReference type="EMBL" id="QSX16406.1"/>
    </source>
</evidence>
<sequence length="102" mass="11399">MATVIFTLATVSKFLIVSHNIKEYNSISHNINRDLIMSNSEFTFANAVQVAAILLRNDIEIYDKDGTHISENAEAQSDLACRLFMLASGLVEQHQARFGKPE</sequence>
<organism evidence="2 3">
    <name type="scientific">Glaesserella parasuis</name>
    <name type="common">Haemophilus parasuis</name>
    <dbReference type="NCBI Taxonomy" id="738"/>
    <lineage>
        <taxon>Bacteria</taxon>
        <taxon>Pseudomonadati</taxon>
        <taxon>Pseudomonadota</taxon>
        <taxon>Gammaproteobacteria</taxon>
        <taxon>Pasteurellales</taxon>
        <taxon>Pasteurellaceae</taxon>
        <taxon>Glaesserella</taxon>
    </lineage>
</organism>
<protein>
    <submittedName>
        <fullName evidence="2">Uncharacterized protein</fullName>
    </submittedName>
</protein>
<name>A0AAJ6D923_GLAPU</name>
<dbReference type="EMBL" id="CP121769">
    <property type="protein sequence ID" value="WGE09057.1"/>
    <property type="molecule type" value="Genomic_DNA"/>
</dbReference>
<evidence type="ECO:0000313" key="2">
    <source>
        <dbReference type="EMBL" id="WGE09057.1"/>
    </source>
</evidence>
<dbReference type="Proteomes" id="UP000662736">
    <property type="component" value="Chromosome"/>
</dbReference>
<dbReference type="RefSeq" id="WP_160405318.1">
    <property type="nucleotide sequence ID" value="NZ_CP049088.1"/>
</dbReference>
<dbReference type="AlphaFoldDB" id="A0AAJ6D923"/>
<dbReference type="EMBL" id="CP071491">
    <property type="protein sequence ID" value="QSX16406.1"/>
    <property type="molecule type" value="Genomic_DNA"/>
</dbReference>
<proteinExistence type="predicted"/>
<gene>
    <name evidence="1" type="ORF">J1G54_08525</name>
    <name evidence="2" type="ORF">QBL01_07255</name>
</gene>
<dbReference type="Proteomes" id="UP001222296">
    <property type="component" value="Chromosome"/>
</dbReference>
<reference evidence="2" key="2">
    <citation type="submission" date="2023-04" db="EMBL/GenBank/DDBJ databases">
        <title>Molecular characterization of the Integrative and Conjugative elements harboring multidrug-resistance gene from Glaesserella (Haemophilus) parasuis.</title>
        <authorList>
            <person name="Che Y."/>
            <person name="Zhou L."/>
        </authorList>
    </citation>
    <scope>NUCLEOTIDE SEQUENCE</scope>
    <source>
        <strain evidence="2">Z44</strain>
    </source>
</reference>
<reference evidence="1" key="1">
    <citation type="submission" date="2021-03" db="EMBL/GenBank/DDBJ databases">
        <title>Characterization of a novel Integrative Conjugative Element in Glaesserella parasuis.</title>
        <authorList>
            <person name="Hu G."/>
            <person name="Sun H."/>
        </authorList>
    </citation>
    <scope>NUCLEOTIDE SEQUENCE</scope>
    <source>
        <strain evidence="1">GHP1807</strain>
    </source>
</reference>
<accession>A0AAJ6D923</accession>
<evidence type="ECO:0000313" key="3">
    <source>
        <dbReference type="Proteomes" id="UP001222296"/>
    </source>
</evidence>